<dbReference type="InParanoid" id="A0A6I9QLK1"/>
<dbReference type="InterPro" id="IPR036576">
    <property type="entry name" value="WRKY_dom_sf"/>
</dbReference>
<dbReference type="SUPFAM" id="SSF118290">
    <property type="entry name" value="WRKY DNA-binding domain"/>
    <property type="match status" value="1"/>
</dbReference>
<dbReference type="PROSITE" id="PS50811">
    <property type="entry name" value="WRKY"/>
    <property type="match status" value="1"/>
</dbReference>
<dbReference type="Pfam" id="PF03106">
    <property type="entry name" value="WRKY"/>
    <property type="match status" value="1"/>
</dbReference>
<keyword evidence="4" id="KW-0804">Transcription</keyword>
<dbReference type="RefSeq" id="XP_010911458.3">
    <property type="nucleotide sequence ID" value="XM_010913156.3"/>
</dbReference>
<evidence type="ECO:0000256" key="3">
    <source>
        <dbReference type="ARBA" id="ARBA00023125"/>
    </source>
</evidence>
<accession>A0A6I9QLK1</accession>
<dbReference type="PANTHER" id="PTHR31429:SF24">
    <property type="entry name" value="WRKY TRANSCRIPTION FACTOR 72-RELATED"/>
    <property type="match status" value="1"/>
</dbReference>
<keyword evidence="8" id="KW-1185">Reference proteome</keyword>
<feature type="region of interest" description="Disordered" evidence="6">
    <location>
        <begin position="70"/>
        <end position="180"/>
    </location>
</feature>
<feature type="domain" description="WRKY" evidence="7">
    <location>
        <begin position="190"/>
        <end position="233"/>
    </location>
</feature>
<evidence type="ECO:0000259" key="7">
    <source>
        <dbReference type="PROSITE" id="PS50811"/>
    </source>
</evidence>
<keyword evidence="5" id="KW-0539">Nucleus</keyword>
<dbReference type="SMART" id="SM00774">
    <property type="entry name" value="WRKY"/>
    <property type="match status" value="1"/>
</dbReference>
<gene>
    <name evidence="9" type="primary">LOC105037502</name>
</gene>
<feature type="compositionally biased region" description="Basic and acidic residues" evidence="6">
    <location>
        <begin position="98"/>
        <end position="112"/>
    </location>
</feature>
<dbReference type="Gene3D" id="2.20.25.80">
    <property type="entry name" value="WRKY domain"/>
    <property type="match status" value="1"/>
</dbReference>
<dbReference type="InterPro" id="IPR044810">
    <property type="entry name" value="WRKY_plant"/>
</dbReference>
<evidence type="ECO:0000256" key="1">
    <source>
        <dbReference type="ARBA" id="ARBA00004123"/>
    </source>
</evidence>
<name>A0A6I9QLK1_ELAGV</name>
<reference evidence="9" key="1">
    <citation type="submission" date="2025-08" db="UniProtKB">
        <authorList>
            <consortium name="RefSeq"/>
        </authorList>
    </citation>
    <scope>IDENTIFICATION</scope>
</reference>
<sequence>MDTSSRPSSSEHKNSITNSQDKQLESIKDEMGEVREENERLKAFLAQMVKDYQSLKMHVFDIVQKEHFKKPAETSSGLGDVEEPELVSLSLGASASRNRNEEEKRKENERINEGLTLGLHYKIDGSSSSQSEPPANLSPDNSFEEPEKEDAGREPWPPTKTIFESSRNGEDEVLPQPPVKKARVSVRARCDAPTMNDGCQWRKYGQKTAKGNPCPRAYYRCTVAPACPVKKQVSSLPL</sequence>
<feature type="compositionally biased region" description="Basic and acidic residues" evidence="6">
    <location>
        <begin position="22"/>
        <end position="36"/>
    </location>
</feature>
<feature type="compositionally biased region" description="Polar residues" evidence="6">
    <location>
        <begin position="125"/>
        <end position="141"/>
    </location>
</feature>
<evidence type="ECO:0000313" key="9">
    <source>
        <dbReference type="RefSeq" id="XP_010911458.3"/>
    </source>
</evidence>
<dbReference type="PANTHER" id="PTHR31429">
    <property type="entry name" value="WRKY TRANSCRIPTION FACTOR 36-RELATED"/>
    <property type="match status" value="1"/>
</dbReference>
<dbReference type="Proteomes" id="UP000504607">
    <property type="component" value="Unplaced"/>
</dbReference>
<dbReference type="GO" id="GO:0043565">
    <property type="term" value="F:sequence-specific DNA binding"/>
    <property type="evidence" value="ECO:0007669"/>
    <property type="project" value="InterPro"/>
</dbReference>
<dbReference type="AlphaFoldDB" id="A0A6I9QLK1"/>
<evidence type="ECO:0000256" key="2">
    <source>
        <dbReference type="ARBA" id="ARBA00023015"/>
    </source>
</evidence>
<proteinExistence type="predicted"/>
<evidence type="ECO:0000313" key="8">
    <source>
        <dbReference type="Proteomes" id="UP000504607"/>
    </source>
</evidence>
<evidence type="ECO:0000256" key="5">
    <source>
        <dbReference type="ARBA" id="ARBA00023242"/>
    </source>
</evidence>
<dbReference type="InterPro" id="IPR003657">
    <property type="entry name" value="WRKY_dom"/>
</dbReference>
<keyword evidence="3" id="KW-0238">DNA-binding</keyword>
<feature type="region of interest" description="Disordered" evidence="6">
    <location>
        <begin position="1"/>
        <end position="36"/>
    </location>
</feature>
<evidence type="ECO:0000256" key="4">
    <source>
        <dbReference type="ARBA" id="ARBA00023163"/>
    </source>
</evidence>
<dbReference type="GO" id="GO:0005634">
    <property type="term" value="C:nucleus"/>
    <property type="evidence" value="ECO:0007669"/>
    <property type="project" value="UniProtKB-SubCell"/>
</dbReference>
<keyword evidence="2" id="KW-0805">Transcription regulation</keyword>
<dbReference type="GO" id="GO:0003700">
    <property type="term" value="F:DNA-binding transcription factor activity"/>
    <property type="evidence" value="ECO:0007669"/>
    <property type="project" value="InterPro"/>
</dbReference>
<organism evidence="8 9">
    <name type="scientific">Elaeis guineensis var. tenera</name>
    <name type="common">Oil palm</name>
    <dbReference type="NCBI Taxonomy" id="51953"/>
    <lineage>
        <taxon>Eukaryota</taxon>
        <taxon>Viridiplantae</taxon>
        <taxon>Streptophyta</taxon>
        <taxon>Embryophyta</taxon>
        <taxon>Tracheophyta</taxon>
        <taxon>Spermatophyta</taxon>
        <taxon>Magnoliopsida</taxon>
        <taxon>Liliopsida</taxon>
        <taxon>Arecaceae</taxon>
        <taxon>Arecoideae</taxon>
        <taxon>Cocoseae</taxon>
        <taxon>Elaeidinae</taxon>
        <taxon>Elaeis</taxon>
    </lineage>
</organism>
<evidence type="ECO:0000256" key="6">
    <source>
        <dbReference type="SAM" id="MobiDB-lite"/>
    </source>
</evidence>
<dbReference type="OrthoDB" id="1686353at2759"/>
<comment type="subcellular location">
    <subcellularLocation>
        <location evidence="1">Nucleus</location>
    </subcellularLocation>
</comment>
<protein>
    <submittedName>
        <fullName evidence="9">Probable WRKY transcription factor 72 isoform X1</fullName>
    </submittedName>
</protein>